<proteinExistence type="predicted"/>
<gene>
    <name evidence="1" type="ORF">JZ751_012795</name>
</gene>
<dbReference type="Proteomes" id="UP000824540">
    <property type="component" value="Unassembled WGS sequence"/>
</dbReference>
<dbReference type="EMBL" id="JAFBMS010000205">
    <property type="protein sequence ID" value="KAG9333329.1"/>
    <property type="molecule type" value="Genomic_DNA"/>
</dbReference>
<dbReference type="AlphaFoldDB" id="A0A8T2MYD3"/>
<name>A0A8T2MYD3_9TELE</name>
<protein>
    <submittedName>
        <fullName evidence="1">Uncharacterized protein</fullName>
    </submittedName>
</protein>
<comment type="caution">
    <text evidence="1">The sequence shown here is derived from an EMBL/GenBank/DDBJ whole genome shotgun (WGS) entry which is preliminary data.</text>
</comment>
<reference evidence="1" key="1">
    <citation type="thesis" date="2021" institute="BYU ScholarsArchive" country="Provo, UT, USA">
        <title>Applications of and Algorithms for Genome Assembly and Genomic Analyses with an Emphasis on Marine Teleosts.</title>
        <authorList>
            <person name="Pickett B.D."/>
        </authorList>
    </citation>
    <scope>NUCLEOTIDE SEQUENCE</scope>
    <source>
        <strain evidence="1">HI-2016</strain>
    </source>
</reference>
<accession>A0A8T2MYD3</accession>
<sequence length="78" mass="8586">MQLVNERKTIYLGADVQAGLLSVSICVQEETDDYLFGALKVRQRSVEHTACSPNGLSPSGMHWAYKTLSWTTVNGQSP</sequence>
<evidence type="ECO:0000313" key="2">
    <source>
        <dbReference type="Proteomes" id="UP000824540"/>
    </source>
</evidence>
<organism evidence="1 2">
    <name type="scientific">Albula glossodonta</name>
    <name type="common">roundjaw bonefish</name>
    <dbReference type="NCBI Taxonomy" id="121402"/>
    <lineage>
        <taxon>Eukaryota</taxon>
        <taxon>Metazoa</taxon>
        <taxon>Chordata</taxon>
        <taxon>Craniata</taxon>
        <taxon>Vertebrata</taxon>
        <taxon>Euteleostomi</taxon>
        <taxon>Actinopterygii</taxon>
        <taxon>Neopterygii</taxon>
        <taxon>Teleostei</taxon>
        <taxon>Albuliformes</taxon>
        <taxon>Albulidae</taxon>
        <taxon>Albula</taxon>
    </lineage>
</organism>
<evidence type="ECO:0000313" key="1">
    <source>
        <dbReference type="EMBL" id="KAG9333329.1"/>
    </source>
</evidence>
<keyword evidence="2" id="KW-1185">Reference proteome</keyword>